<evidence type="ECO:0000313" key="2">
    <source>
        <dbReference type="EMBL" id="MDT0554949.1"/>
    </source>
</evidence>
<name>A0ABU2Y9U3_9FLAO</name>
<dbReference type="Proteomes" id="UP001254488">
    <property type="component" value="Unassembled WGS sequence"/>
</dbReference>
<feature type="transmembrane region" description="Helical" evidence="1">
    <location>
        <begin position="12"/>
        <end position="37"/>
    </location>
</feature>
<keyword evidence="1" id="KW-0812">Transmembrane</keyword>
<comment type="caution">
    <text evidence="2">The sequence shown here is derived from an EMBL/GenBank/DDBJ whole genome shotgun (WGS) entry which is preliminary data.</text>
</comment>
<protein>
    <recommendedName>
        <fullName evidence="4">Sugar transporter</fullName>
    </recommendedName>
</protein>
<dbReference type="RefSeq" id="WP_311331904.1">
    <property type="nucleotide sequence ID" value="NZ_JAVRHZ010000001.1"/>
</dbReference>
<keyword evidence="1" id="KW-1133">Transmembrane helix</keyword>
<feature type="transmembrane region" description="Helical" evidence="1">
    <location>
        <begin position="57"/>
        <end position="79"/>
    </location>
</feature>
<keyword evidence="1" id="KW-0472">Membrane</keyword>
<organism evidence="2 3">
    <name type="scientific">Patiriisocius hiemis</name>
    <dbReference type="NCBI Taxonomy" id="3075604"/>
    <lineage>
        <taxon>Bacteria</taxon>
        <taxon>Pseudomonadati</taxon>
        <taxon>Bacteroidota</taxon>
        <taxon>Flavobacteriia</taxon>
        <taxon>Flavobacteriales</taxon>
        <taxon>Flavobacteriaceae</taxon>
        <taxon>Patiriisocius</taxon>
    </lineage>
</organism>
<accession>A0ABU2Y9U3</accession>
<gene>
    <name evidence="2" type="ORF">RM538_02970</name>
</gene>
<reference evidence="2 3" key="1">
    <citation type="submission" date="2023-09" db="EMBL/GenBank/DDBJ databases">
        <authorList>
            <person name="Rey-Velasco X."/>
        </authorList>
    </citation>
    <scope>NUCLEOTIDE SEQUENCE [LARGE SCALE GENOMIC DNA]</scope>
    <source>
        <strain evidence="2 3">W242</strain>
    </source>
</reference>
<sequence length="144" mass="16092">MMTTTNKPNTAFWIIAVLALLWNLMGLFQFFGVAFMLEAMVEALPEDQATLYTSIPQWYIIVFGIAVFSGVLACITMLIRKKITVVLFLISLLAVLVAQIYWIFATDVMDVIGPTAIAMPLIVIAIAIFLYFYSKGAAQKGWLR</sequence>
<evidence type="ECO:0000313" key="3">
    <source>
        <dbReference type="Proteomes" id="UP001254488"/>
    </source>
</evidence>
<feature type="transmembrane region" description="Helical" evidence="1">
    <location>
        <begin position="86"/>
        <end position="105"/>
    </location>
</feature>
<feature type="transmembrane region" description="Helical" evidence="1">
    <location>
        <begin position="111"/>
        <end position="134"/>
    </location>
</feature>
<proteinExistence type="predicted"/>
<dbReference type="EMBL" id="JAVRHZ010000001">
    <property type="protein sequence ID" value="MDT0554949.1"/>
    <property type="molecule type" value="Genomic_DNA"/>
</dbReference>
<evidence type="ECO:0000256" key="1">
    <source>
        <dbReference type="SAM" id="Phobius"/>
    </source>
</evidence>
<keyword evidence="3" id="KW-1185">Reference proteome</keyword>
<evidence type="ECO:0008006" key="4">
    <source>
        <dbReference type="Google" id="ProtNLM"/>
    </source>
</evidence>